<protein>
    <submittedName>
        <fullName evidence="3">OMP1372</fullName>
    </submittedName>
</protein>
<dbReference type="Pfam" id="PF03077">
    <property type="entry name" value="VacA2"/>
    <property type="match status" value="3"/>
</dbReference>
<gene>
    <name evidence="3" type="primary">omp1372</name>
</gene>
<dbReference type="SUPFAM" id="SSF103515">
    <property type="entry name" value="Autotransporter"/>
    <property type="match status" value="1"/>
</dbReference>
<evidence type="ECO:0000313" key="3">
    <source>
        <dbReference type="EMBL" id="SFZ71200.1"/>
    </source>
</evidence>
<dbReference type="InterPro" id="IPR004311">
    <property type="entry name" value="Vacuolating_cytotoxin_put"/>
</dbReference>
<dbReference type="InterPro" id="IPR005546">
    <property type="entry name" value="Autotransporte_beta"/>
</dbReference>
<sequence length="2466" mass="264007">MQALAHPAGLKNKRAHFEFLQPHDIVYKSLQHPLKFRLKIPLFFLGILVAGGVLRAGEQNVWSEVYWLRQQNISGKDGEIYYIDPGKSTADTYAGTTRSFGVNVTGGGTLVLGNKSASPLEGGKILFGGTGWHSGNVGYITGNLKAPKIYLTNTIQSGNAWATGGGTTLNFQATQDITANGLHFNDAKAGTQHSHATFNTSGGTAYITSSTFNDQTSGSFNFSGQNATFNNTSLTGSSTTISVKANQTLSMSQTKTNNAYGSMNLQGSSVTLSGDSFQGDHSKLSISASNALSATGVNISGADSLQVNANSASFTNSSFNTTGQQQNVFKTNSLTLNNTTWSGSTYYKFEAQNGGSTNTTFSGTTTISTDSQSLSPFANLKGKITLSPNAIINIKQSLGVDQSYTLFNQEAQITSGDQTISQDQALWKFLSFNGVKASSIVADGSDSSIASFNFGGRDYRMKSSLVDGKLTFTMLTGYKDLWNDVYTMTPGCSKAAGGGCVGWPKWTDIWKGSYKNYDVNVGDGIAYINPTGKTLNTWTFGGNGGIYNIKGDGATLVIGNDKTQVATGGTIHFGKVPNLGYIEDTFDADNIYMTNTINVGTKTLSGGGASMSFTAKKNFTIDGLTYHNYITALPPFDSAIAQKSNASFNSLGTLSVSNSSLENDSWGSFNFSGTTSVSFNQSSVQGSHTTMTIYSPKATINNSAFFLGNEASLDFNQGANQTGYLSSISANIADSTLNLNQNSHVWFHGNTTLNNTVSFLNLSSSADFYGPTTLSGTTILNLDHNSTITFYQNTTLAGNANLDLINSAKATFTGNTTFNGNSGITLTKGTSATFNTSTSSETKNTIPNITQPTNPSTTFSSQSFLNVSGEYNPSKQTQATNTQNSQTINYQAQFKDLNFKDSAALILNNAAIQSSKSTFSNNVGVSMANSLLNAGTLTLQGGNFLLQNSKVEATSGSASGNTDLNLQNNSQFTFSDNFNLNGALKFSGFLNGSNTQPLIKVDKTFELASSGGLLNIANIDLSAPLTNDSATTYDILQAKEIKGISGVDGYSKINFYGIKITDAQYQTSTSSNTGNNNTTTQSWQFVNPLDGAQTITEEIKDGKLTIKISKNPNPVATSYYNIAPELYFYEQSKQNTTGADFNYSDDRSGTFFLDSNLKGVFRPKGTDDKPGTPIVPGTYNAYGQPLQGLYISNSLFKKDTFNNLYNIASSLVPQLEKLVKEGILNDLNDPNKALQALLGASISLTDEQKTQLLGFINGLNSHINQTFKNGTLAVGTPQAGQTGSSSVVWFGGNGYSQACSAGDFGCQSLRNTNIGQLISSTATAMGYIQAQFNAKNIYITGTVGSGNAWGMGGSADVTFNSATNLTLNEAKIQAQATDGIFNLLGQGGLEKLLGQKGLSQMLGNYIYSVASGSKVFPDLIPNGIKDALPAPLSKDLGDKLQNLKLSDFLSAQDMGALLQMPGMENVIKDILSTKTVSSVLGSSGLIHSLSQAEQDKIFGELSKALPLGGGRTVASLANGIFGNRTLLNLIGSLSPMTGMNVNDMLNFSNTAQGQAALTKFLQDNTFGQVFAGLISNAELLNKTVAWLGPQILGEMLNVALKDMLNPSKEMVSAATNIGEKIISKIFGSEALNTLKNFQKDQDVQKVLQTIIADKGLGGIWANGLGSVLPQSLQEKLQEAGVGSLLAPKALSNFWEKGYFSFLANGDVLVSNSSFSNATGGDLSFVAGKQIIFMGQNSISFTNNQGTLNFFSNDTSNINLTTLNASDGLNINAQFNNLFVQNGTITTANPYESLVVNAQNFYMGGTIDASQGGNIDLSKVTQNTQIGTIKLGANASLSANDLEIIKELNNASSNALNVAQNFNLDNEATLSTGVGGIDVGGNLNSYGTMTFNSNAQNINHPFISVDGVATLNPSNANAFTLKTLAPTQQQPQQPQQSALVQVPTPQTPTPSTQGVYTLINANKWVRYGLVNQAFNPNSWKDYLTLYTYLDIDGQKLQLNAQGDGLTYNGQAVQIGKDGLLVSYKNQAGQMVSASVAYNKMQVEISNTQVLNTSAPNVQNYIQQIQGQSSVNAIYQAGGPRVMNWLQQLLINTKNSPLFAPYYLEDHSIKELVQVAKDIANSIDLIASPNLKANSTDILRINTYTQQMSRLTKLSNPLPNTPSFADMLESLKGKKFASAVPNAMDVILKYSQRDVFKNNLWMQGVGGASFVAGGTGTLYGINVGYDRFIKGVIVGGYAAYGYSNFRGNIANSGSNNVNVGLYSRIFVKRSEITLSANETWGYNKTYIQASNPLLSIINQRYDYNTWTTNVNANYGYDFFFKNKHVVLKPQVALRYYYIGLSGLQGVMDNPLYAQFKANADPAKKSVLTLNLALESRHYFGKNSYYFVLADIGRDLFVRSSGDKLVRFIGDDTLSYRKGGLYNTFVGLTTGGEVRLWRSLYINAGIGARFGLNYQDINVTGNVGMRYAF</sequence>
<organism evidence="3">
    <name type="scientific">Helicobacter felis</name>
    <dbReference type="NCBI Taxonomy" id="214"/>
    <lineage>
        <taxon>Bacteria</taxon>
        <taxon>Pseudomonadati</taxon>
        <taxon>Campylobacterota</taxon>
        <taxon>Epsilonproteobacteria</taxon>
        <taxon>Campylobacterales</taxon>
        <taxon>Helicobacteraceae</taxon>
        <taxon>Helicobacter</taxon>
    </lineage>
</organism>
<dbReference type="InterPro" id="IPR036709">
    <property type="entry name" value="Autotransporte_beta_dom_sf"/>
</dbReference>
<reference evidence="3" key="1">
    <citation type="submission" date="2016-10" db="EMBL/GenBank/DDBJ databases">
        <title>Proteomic and phylogenetic analysis of the outer membrane protein repertoire of gastric Helicobacter species.</title>
        <authorList>
            <person name="Joosten M."/>
        </authorList>
    </citation>
    <scope>NUCLEOTIDE SEQUENCE</scope>
    <source>
        <strain evidence="3">CS7</strain>
    </source>
</reference>
<feature type="region of interest" description="Disordered" evidence="1">
    <location>
        <begin position="835"/>
        <end position="858"/>
    </location>
</feature>
<dbReference type="EMBL" id="LT633093">
    <property type="protein sequence ID" value="SFZ71200.1"/>
    <property type="molecule type" value="Genomic_DNA"/>
</dbReference>
<accession>A0A1M4NGE5</accession>
<name>A0A1M4NGE5_HELFE</name>
<dbReference type="PROSITE" id="PS51208">
    <property type="entry name" value="AUTOTRANSPORTER"/>
    <property type="match status" value="1"/>
</dbReference>
<evidence type="ECO:0000256" key="1">
    <source>
        <dbReference type="SAM" id="MobiDB-lite"/>
    </source>
</evidence>
<feature type="domain" description="Autotransporter" evidence="2">
    <location>
        <begin position="2191"/>
        <end position="2466"/>
    </location>
</feature>
<proteinExistence type="predicted"/>
<evidence type="ECO:0000259" key="2">
    <source>
        <dbReference type="PROSITE" id="PS51208"/>
    </source>
</evidence>
<dbReference type="SMART" id="SM00869">
    <property type="entry name" value="Autotransporter"/>
    <property type="match status" value="1"/>
</dbReference>